<keyword evidence="1" id="KW-0472">Membrane</keyword>
<dbReference type="RefSeq" id="WP_035261368.1">
    <property type="nucleotide sequence ID" value="NZ_JFKE01000007.1"/>
</dbReference>
<feature type="transmembrane region" description="Helical" evidence="1">
    <location>
        <begin position="126"/>
        <end position="151"/>
    </location>
</feature>
<gene>
    <name evidence="2" type="ORF">ACMU_17720</name>
</gene>
<evidence type="ECO:0000313" key="2">
    <source>
        <dbReference type="EMBL" id="KAJ54545.1"/>
    </source>
</evidence>
<evidence type="ECO:0000313" key="3">
    <source>
        <dbReference type="Proteomes" id="UP000026249"/>
    </source>
</evidence>
<feature type="transmembrane region" description="Helical" evidence="1">
    <location>
        <begin position="96"/>
        <end position="120"/>
    </location>
</feature>
<comment type="caution">
    <text evidence="2">The sequence shown here is derived from an EMBL/GenBank/DDBJ whole genome shotgun (WGS) entry which is preliminary data.</text>
</comment>
<reference evidence="2 3" key="1">
    <citation type="submission" date="2014-03" db="EMBL/GenBank/DDBJ databases">
        <title>Draft Genome Sequence of Actibacterium mucosum KCTC 23349, a Marine Alphaproteobacterium with Complex Ionic Requirements Isolated from Mediterranean Seawater at Malvarrosa Beach, Valencia, Spain.</title>
        <authorList>
            <person name="Arahal D.R."/>
            <person name="Shao Z."/>
            <person name="Lai Q."/>
            <person name="Pujalte M.J."/>
        </authorList>
    </citation>
    <scope>NUCLEOTIDE SEQUENCE [LARGE SCALE GENOMIC DNA]</scope>
    <source>
        <strain evidence="2 3">KCTC 23349</strain>
    </source>
</reference>
<keyword evidence="3" id="KW-1185">Reference proteome</keyword>
<feature type="transmembrane region" description="Helical" evidence="1">
    <location>
        <begin position="67"/>
        <end position="84"/>
    </location>
</feature>
<dbReference type="EMBL" id="JFKE01000007">
    <property type="protein sequence ID" value="KAJ54545.1"/>
    <property type="molecule type" value="Genomic_DNA"/>
</dbReference>
<evidence type="ECO:0000256" key="1">
    <source>
        <dbReference type="SAM" id="Phobius"/>
    </source>
</evidence>
<keyword evidence="1" id="KW-1133">Transmembrane helix</keyword>
<protein>
    <submittedName>
        <fullName evidence="2">Uncharacterized protein</fullName>
    </submittedName>
</protein>
<accession>A0A037ZIA4</accession>
<dbReference type="STRING" id="1454373.ACMU_17720"/>
<dbReference type="AlphaFoldDB" id="A0A037ZIA4"/>
<sequence>MTDTSQIQPAQAGKTILIAGAFALLAFDFFGQALSPALGYAKLAPVGLANSSIKAVFGATWRPGGELLHYFAGLIAYPLGAYIVELLRRQFLPQVPWLATSAVYGVVLWVFALYGTAHLIAGMKPFLGFTGITWVAFWGHVLFGVVATWVIQMRDR</sequence>
<proteinExistence type="predicted"/>
<dbReference type="Proteomes" id="UP000026249">
    <property type="component" value="Unassembled WGS sequence"/>
</dbReference>
<organism evidence="2 3">
    <name type="scientific">Actibacterium mucosum KCTC 23349</name>
    <dbReference type="NCBI Taxonomy" id="1454373"/>
    <lineage>
        <taxon>Bacteria</taxon>
        <taxon>Pseudomonadati</taxon>
        <taxon>Pseudomonadota</taxon>
        <taxon>Alphaproteobacteria</taxon>
        <taxon>Rhodobacterales</taxon>
        <taxon>Roseobacteraceae</taxon>
        <taxon>Actibacterium</taxon>
    </lineage>
</organism>
<feature type="transmembrane region" description="Helical" evidence="1">
    <location>
        <begin position="12"/>
        <end position="31"/>
    </location>
</feature>
<dbReference type="OrthoDB" id="7347542at2"/>
<name>A0A037ZIA4_9RHOB</name>
<keyword evidence="1" id="KW-0812">Transmembrane</keyword>